<dbReference type="Pfam" id="PF19567">
    <property type="entry name" value="CpsB_CapC"/>
    <property type="match status" value="1"/>
</dbReference>
<dbReference type="Proteomes" id="UP000283576">
    <property type="component" value="Unassembled WGS sequence"/>
</dbReference>
<organism evidence="6 7">
    <name type="scientific">Staphylococcus gallinarum</name>
    <dbReference type="NCBI Taxonomy" id="1293"/>
    <lineage>
        <taxon>Bacteria</taxon>
        <taxon>Bacillati</taxon>
        <taxon>Bacillota</taxon>
        <taxon>Bacilli</taxon>
        <taxon>Bacillales</taxon>
        <taxon>Staphylococcaceae</taxon>
        <taxon>Staphylococcus</taxon>
    </lineage>
</organism>
<evidence type="ECO:0000313" key="7">
    <source>
        <dbReference type="Proteomes" id="UP000283576"/>
    </source>
</evidence>
<dbReference type="PIRSF" id="PIRSF016557">
    <property type="entry name" value="Caps_synth_CpsB"/>
    <property type="match status" value="1"/>
</dbReference>
<sequence length="255" mass="28849">MIDIHNHILYGIDDGPKSLEDAIELIRQAMSEGVTGIVATPHHLHPKFSNDINSIQEKLIVLDTALKHQDLNIDLYYGQEIRITDQILTDIEAGKITGINGSNYLLIEFPSNEVPVYTNKLFYEIQTMGYIPIIAHPERNKAIVQDLDVLFELVDGGALAQLTSGSLAGDSGKNIKKTSLKMIENDLVHFIASDAHSVDQRPFLMDILLQDKSLKNYRDEIEGYFINAEKLIKNEKIIKGRPTKDYKQKKWFGIF</sequence>
<dbReference type="PANTHER" id="PTHR39181:SF1">
    <property type="entry name" value="TYROSINE-PROTEIN PHOSPHATASE YWQE"/>
    <property type="match status" value="1"/>
</dbReference>
<protein>
    <recommendedName>
        <fullName evidence="5">Tyrosine-protein phosphatase</fullName>
        <ecNumber evidence="5">3.1.3.48</ecNumber>
    </recommendedName>
</protein>
<evidence type="ECO:0000256" key="2">
    <source>
        <dbReference type="ARBA" id="ARBA00022801"/>
    </source>
</evidence>
<evidence type="ECO:0000256" key="5">
    <source>
        <dbReference type="PIRNR" id="PIRNR016557"/>
    </source>
</evidence>
<dbReference type="GO" id="GO:0004725">
    <property type="term" value="F:protein tyrosine phosphatase activity"/>
    <property type="evidence" value="ECO:0007669"/>
    <property type="project" value="UniProtKB-UniRule"/>
</dbReference>
<dbReference type="InterPro" id="IPR016195">
    <property type="entry name" value="Pol/histidinol_Pase-like"/>
</dbReference>
<gene>
    <name evidence="6" type="ORF">BUZ01_12530</name>
</gene>
<comment type="caution">
    <text evidence="6">The sequence shown here is derived from an EMBL/GenBank/DDBJ whole genome shotgun (WGS) entry which is preliminary data.</text>
</comment>
<dbReference type="InterPro" id="IPR016667">
    <property type="entry name" value="Caps_polysacc_synth_CpsB/CapC"/>
</dbReference>
<keyword evidence="2 5" id="KW-0378">Hydrolase</keyword>
<keyword evidence="3 5" id="KW-0904">Protein phosphatase</keyword>
<evidence type="ECO:0000256" key="4">
    <source>
        <dbReference type="ARBA" id="ARBA00051722"/>
    </source>
</evidence>
<dbReference type="EC" id="3.1.3.48" evidence="5"/>
<evidence type="ECO:0000256" key="1">
    <source>
        <dbReference type="ARBA" id="ARBA00005750"/>
    </source>
</evidence>
<dbReference type="RefSeq" id="WP_107527866.1">
    <property type="nucleotide sequence ID" value="NZ_JAIBNU010000004.1"/>
</dbReference>
<name>A0A418HLF4_STAGA</name>
<comment type="similarity">
    <text evidence="1 5">Belongs to the metallo-dependent hydrolases superfamily. CpsB/CapC family.</text>
</comment>
<dbReference type="AlphaFoldDB" id="A0A418HLF4"/>
<reference evidence="6 7" key="1">
    <citation type="journal article" date="2016" name="Front. Microbiol.">
        <title>Comprehensive Phylogenetic Analysis of Bovine Non-aureus Staphylococci Species Based on Whole-Genome Sequencing.</title>
        <authorList>
            <person name="Naushad S."/>
            <person name="Barkema H.W."/>
            <person name="Luby C."/>
            <person name="Condas L.A."/>
            <person name="Nobrega D.B."/>
            <person name="Carson D.A."/>
            <person name="De Buck J."/>
        </authorList>
    </citation>
    <scope>NUCLEOTIDE SEQUENCE [LARGE SCALE GENOMIC DNA]</scope>
    <source>
        <strain evidence="6 7">SNUC 1388</strain>
    </source>
</reference>
<dbReference type="SUPFAM" id="SSF89550">
    <property type="entry name" value="PHP domain-like"/>
    <property type="match status" value="1"/>
</dbReference>
<evidence type="ECO:0000313" key="6">
    <source>
        <dbReference type="EMBL" id="RIL41385.1"/>
    </source>
</evidence>
<dbReference type="EMBL" id="QXRZ01000011">
    <property type="protein sequence ID" value="RIL41385.1"/>
    <property type="molecule type" value="Genomic_DNA"/>
</dbReference>
<accession>A0A418HLF4</accession>
<proteinExistence type="inferred from homology"/>
<dbReference type="GO" id="GO:0030145">
    <property type="term" value="F:manganese ion binding"/>
    <property type="evidence" value="ECO:0007669"/>
    <property type="project" value="UniProtKB-UniRule"/>
</dbReference>
<dbReference type="PANTHER" id="PTHR39181">
    <property type="entry name" value="TYROSINE-PROTEIN PHOSPHATASE YWQE"/>
    <property type="match status" value="1"/>
</dbReference>
<comment type="catalytic activity">
    <reaction evidence="4 5">
        <text>O-phospho-L-tyrosyl-[protein] + H2O = L-tyrosyl-[protein] + phosphate</text>
        <dbReference type="Rhea" id="RHEA:10684"/>
        <dbReference type="Rhea" id="RHEA-COMP:10136"/>
        <dbReference type="Rhea" id="RHEA-COMP:20101"/>
        <dbReference type="ChEBI" id="CHEBI:15377"/>
        <dbReference type="ChEBI" id="CHEBI:43474"/>
        <dbReference type="ChEBI" id="CHEBI:46858"/>
        <dbReference type="ChEBI" id="CHEBI:61978"/>
        <dbReference type="EC" id="3.1.3.48"/>
    </reaction>
</comment>
<evidence type="ECO:0000256" key="3">
    <source>
        <dbReference type="ARBA" id="ARBA00022912"/>
    </source>
</evidence>
<dbReference type="Gene3D" id="3.20.20.140">
    <property type="entry name" value="Metal-dependent hydrolases"/>
    <property type="match status" value="1"/>
</dbReference>